<protein>
    <submittedName>
        <fullName evidence="1">Uncharacterized protein</fullName>
    </submittedName>
</protein>
<sequence length="44" mass="4690">MSDCYTANGAALTGNKDDWETPRDLFEQLAAMPGGNQATASTRL</sequence>
<dbReference type="Proteomes" id="UP000233722">
    <property type="component" value="Unassembled WGS sequence"/>
</dbReference>
<evidence type="ECO:0000313" key="1">
    <source>
        <dbReference type="EMBL" id="PKU93241.1"/>
    </source>
</evidence>
<dbReference type="EMBL" id="PCHA01000037">
    <property type="protein sequence ID" value="PKU93241.1"/>
    <property type="molecule type" value="Genomic_DNA"/>
</dbReference>
<dbReference type="AlphaFoldDB" id="A0A2N3QNI8"/>
<reference evidence="1 2" key="1">
    <citation type="submission" date="2017-10" db="EMBL/GenBank/DDBJ databases">
        <title>Bifidobacterium genomics.</title>
        <authorList>
            <person name="Lugli G.A."/>
            <person name="Milani C."/>
            <person name="Mancabelli L."/>
        </authorList>
    </citation>
    <scope>NUCLEOTIDE SEQUENCE [LARGE SCALE GENOMIC DNA]</scope>
    <source>
        <strain evidence="1 2">1747B</strain>
    </source>
</reference>
<gene>
    <name evidence="1" type="ORF">CQR45_1771</name>
</gene>
<evidence type="ECO:0000313" key="2">
    <source>
        <dbReference type="Proteomes" id="UP000233722"/>
    </source>
</evidence>
<name>A0A2N3QNI8_9BIFI</name>
<comment type="caution">
    <text evidence="1">The sequence shown here is derived from an EMBL/GenBank/DDBJ whole genome shotgun (WGS) entry which is preliminary data.</text>
</comment>
<organism evidence="1 2">
    <name type="scientific">Bifidobacterium pseudolongum subsp. globosum</name>
    <dbReference type="NCBI Taxonomy" id="1690"/>
    <lineage>
        <taxon>Bacteria</taxon>
        <taxon>Bacillati</taxon>
        <taxon>Actinomycetota</taxon>
        <taxon>Actinomycetes</taxon>
        <taxon>Bifidobacteriales</taxon>
        <taxon>Bifidobacteriaceae</taxon>
        <taxon>Bifidobacterium</taxon>
    </lineage>
</organism>
<proteinExistence type="predicted"/>
<accession>A0A2N3QNI8</accession>